<sequence>MRALDVRTVGAAAVGIAMVGAASAVLSGRPGALTAPDPLFVWWLGAALVLGGLGAALLLNLAPPRAGRAWRPPFVLAVLLLGCYTAVFPAAFALLFFVPEALGAWLVAGVLGLLGAVRLWQGRARGGVYAALPPLLLGACGVAVPPTADRGHGYPTLGGWAGIAAGVVLLLLTAAAGASGRDGRG</sequence>
<keyword evidence="3" id="KW-1185">Reference proteome</keyword>
<organism evidence="2 3">
    <name type="scientific">Actinacidiphila guanduensis</name>
    <dbReference type="NCBI Taxonomy" id="310781"/>
    <lineage>
        <taxon>Bacteria</taxon>
        <taxon>Bacillati</taxon>
        <taxon>Actinomycetota</taxon>
        <taxon>Actinomycetes</taxon>
        <taxon>Kitasatosporales</taxon>
        <taxon>Streptomycetaceae</taxon>
        <taxon>Actinacidiphila</taxon>
    </lineage>
</organism>
<protein>
    <submittedName>
        <fullName evidence="2">Uncharacterized protein</fullName>
    </submittedName>
</protein>
<evidence type="ECO:0000256" key="1">
    <source>
        <dbReference type="SAM" id="Phobius"/>
    </source>
</evidence>
<proteinExistence type="predicted"/>
<dbReference type="EMBL" id="FNIE01000007">
    <property type="protein sequence ID" value="SDO09745.1"/>
    <property type="molecule type" value="Genomic_DNA"/>
</dbReference>
<dbReference type="RefSeq" id="WP_093785429.1">
    <property type="nucleotide sequence ID" value="NZ_FNIE01000007.1"/>
</dbReference>
<feature type="transmembrane region" description="Helical" evidence="1">
    <location>
        <begin position="157"/>
        <end position="178"/>
    </location>
</feature>
<feature type="transmembrane region" description="Helical" evidence="1">
    <location>
        <begin position="102"/>
        <end position="120"/>
    </location>
</feature>
<reference evidence="2 3" key="1">
    <citation type="submission" date="2016-10" db="EMBL/GenBank/DDBJ databases">
        <authorList>
            <person name="de Groot N.N."/>
        </authorList>
    </citation>
    <scope>NUCLEOTIDE SEQUENCE [LARGE SCALE GENOMIC DNA]</scope>
    <source>
        <strain evidence="2 3">CGMCC 4.2022</strain>
    </source>
</reference>
<feature type="transmembrane region" description="Helical" evidence="1">
    <location>
        <begin position="127"/>
        <end position="145"/>
    </location>
</feature>
<keyword evidence="1" id="KW-0812">Transmembrane</keyword>
<accession>A0A1H0GS96</accession>
<dbReference type="AlphaFoldDB" id="A0A1H0GS96"/>
<evidence type="ECO:0000313" key="3">
    <source>
        <dbReference type="Proteomes" id="UP000199341"/>
    </source>
</evidence>
<feature type="transmembrane region" description="Helical" evidence="1">
    <location>
        <begin position="74"/>
        <end position="96"/>
    </location>
</feature>
<name>A0A1H0GS96_9ACTN</name>
<evidence type="ECO:0000313" key="2">
    <source>
        <dbReference type="EMBL" id="SDO09745.1"/>
    </source>
</evidence>
<feature type="transmembrane region" description="Helical" evidence="1">
    <location>
        <begin position="40"/>
        <end position="62"/>
    </location>
</feature>
<keyword evidence="1" id="KW-0472">Membrane</keyword>
<gene>
    <name evidence="2" type="ORF">SAMN05216259_107248</name>
</gene>
<keyword evidence="1" id="KW-1133">Transmembrane helix</keyword>
<dbReference type="Proteomes" id="UP000199341">
    <property type="component" value="Unassembled WGS sequence"/>
</dbReference>